<name>A0A7W5UD19_9BACT</name>
<evidence type="ECO:0000313" key="1">
    <source>
        <dbReference type="EMBL" id="MBB3701774.1"/>
    </source>
</evidence>
<proteinExistence type="predicted"/>
<dbReference type="AlphaFoldDB" id="A0A7W5UD19"/>
<protein>
    <recommendedName>
        <fullName evidence="3">Outer membrane protein beta-barrel domain-containing protein</fullName>
    </recommendedName>
</protein>
<dbReference type="RefSeq" id="WP_221189613.1">
    <property type="nucleotide sequence ID" value="NZ_JACICA010000001.1"/>
</dbReference>
<accession>A0A7W5UD19</accession>
<gene>
    <name evidence="1" type="ORF">FHS60_000216</name>
</gene>
<dbReference type="EMBL" id="JACICA010000001">
    <property type="protein sequence ID" value="MBB3701774.1"/>
    <property type="molecule type" value="Genomic_DNA"/>
</dbReference>
<sequence>MQQPQATNNYQTTRLRSDFTWQLPWDVELQSDINTLIYKGYSERSINQTAIRWNASLHKYFQLSHGTLSVGFKVYDILHQANSLQTSIDQFSRIENYTNVMPRYALLSLVYMTNWSSKKRSKE</sequence>
<reference evidence="1 2" key="1">
    <citation type="submission" date="2020-08" db="EMBL/GenBank/DDBJ databases">
        <title>Genomic Encyclopedia of Type Strains, Phase IV (KMG-IV): sequencing the most valuable type-strain genomes for metagenomic binning, comparative biology and taxonomic classification.</title>
        <authorList>
            <person name="Goeker M."/>
        </authorList>
    </citation>
    <scope>NUCLEOTIDE SEQUENCE [LARGE SCALE GENOMIC DNA]</scope>
    <source>
        <strain evidence="1 2">DSM 22548</strain>
    </source>
</reference>
<evidence type="ECO:0000313" key="2">
    <source>
        <dbReference type="Proteomes" id="UP000541425"/>
    </source>
</evidence>
<evidence type="ECO:0008006" key="3">
    <source>
        <dbReference type="Google" id="ProtNLM"/>
    </source>
</evidence>
<comment type="caution">
    <text evidence="1">The sequence shown here is derived from an EMBL/GenBank/DDBJ whole genome shotgun (WGS) entry which is preliminary data.</text>
</comment>
<dbReference type="Proteomes" id="UP000541425">
    <property type="component" value="Unassembled WGS sequence"/>
</dbReference>
<organism evidence="1 2">
    <name type="scientific">Alloprevotella rava</name>
    <dbReference type="NCBI Taxonomy" id="671218"/>
    <lineage>
        <taxon>Bacteria</taxon>
        <taxon>Pseudomonadati</taxon>
        <taxon>Bacteroidota</taxon>
        <taxon>Bacteroidia</taxon>
        <taxon>Bacteroidales</taxon>
        <taxon>Prevotellaceae</taxon>
        <taxon>Alloprevotella</taxon>
    </lineage>
</organism>